<name>A0A2N1MDN6_9GLOM</name>
<reference evidence="1 2" key="2">
    <citation type="submission" date="2017-10" db="EMBL/GenBank/DDBJ databases">
        <title>Extensive intraspecific genome diversity in a model arbuscular mycorrhizal fungus.</title>
        <authorList>
            <person name="Chen E.C.H."/>
            <person name="Morin E."/>
            <person name="Baudet D."/>
            <person name="Noel J."/>
            <person name="Ndikumana S."/>
            <person name="Charron P."/>
            <person name="St-Onge C."/>
            <person name="Giorgi J."/>
            <person name="Grigoriev I.V."/>
            <person name="Roux C."/>
            <person name="Martin F.M."/>
            <person name="Corradi N."/>
        </authorList>
    </citation>
    <scope>NUCLEOTIDE SEQUENCE [LARGE SCALE GENOMIC DNA]</scope>
    <source>
        <strain evidence="1 2">C2</strain>
    </source>
</reference>
<dbReference type="VEuPathDB" id="FungiDB:RhiirFUN_014759"/>
<protein>
    <submittedName>
        <fullName evidence="1">Uncharacterized protein</fullName>
    </submittedName>
</protein>
<evidence type="ECO:0000313" key="2">
    <source>
        <dbReference type="Proteomes" id="UP000233469"/>
    </source>
</evidence>
<dbReference type="Proteomes" id="UP000233469">
    <property type="component" value="Unassembled WGS sequence"/>
</dbReference>
<sequence>MYLCYYRNLIIMQNLKYSINNLSKKGFTNLGISFKWPAITVSTGILLVTPVSQQDHVHVLVQNHSDLNSYRHPNTSYISVTGQHPIQENEITNSNQSEVPFPTSGLVLLIEDIQIAELIAILVSRLDNHEVRLKQIEKKLDPDASPRDLTHAEIE</sequence>
<gene>
    <name evidence="1" type="ORF">RhiirC2_820253</name>
</gene>
<dbReference type="EMBL" id="LLXL01002891">
    <property type="protein sequence ID" value="PKK59756.1"/>
    <property type="molecule type" value="Genomic_DNA"/>
</dbReference>
<dbReference type="VEuPathDB" id="FungiDB:FUN_017413"/>
<evidence type="ECO:0000313" key="1">
    <source>
        <dbReference type="EMBL" id="PKK59756.1"/>
    </source>
</evidence>
<accession>A0A2N1MDN6</accession>
<proteinExistence type="predicted"/>
<organism evidence="1 2">
    <name type="scientific">Rhizophagus irregularis</name>
    <dbReference type="NCBI Taxonomy" id="588596"/>
    <lineage>
        <taxon>Eukaryota</taxon>
        <taxon>Fungi</taxon>
        <taxon>Fungi incertae sedis</taxon>
        <taxon>Mucoromycota</taxon>
        <taxon>Glomeromycotina</taxon>
        <taxon>Glomeromycetes</taxon>
        <taxon>Glomerales</taxon>
        <taxon>Glomeraceae</taxon>
        <taxon>Rhizophagus</taxon>
    </lineage>
</organism>
<dbReference type="VEuPathDB" id="FungiDB:FUN_007891"/>
<reference evidence="1 2" key="1">
    <citation type="submission" date="2016-04" db="EMBL/GenBank/DDBJ databases">
        <title>Genome analyses suggest a sexual origin of heterokaryosis in a supposedly ancient asexual fungus.</title>
        <authorList>
            <person name="Ropars J."/>
            <person name="Sedzielewska K."/>
            <person name="Noel J."/>
            <person name="Charron P."/>
            <person name="Farinelli L."/>
            <person name="Marton T."/>
            <person name="Kruger M."/>
            <person name="Pelin A."/>
            <person name="Brachmann A."/>
            <person name="Corradi N."/>
        </authorList>
    </citation>
    <scope>NUCLEOTIDE SEQUENCE [LARGE SCALE GENOMIC DNA]</scope>
    <source>
        <strain evidence="1 2">C2</strain>
    </source>
</reference>
<dbReference type="AlphaFoldDB" id="A0A2N1MDN6"/>
<comment type="caution">
    <text evidence="1">The sequence shown here is derived from an EMBL/GenBank/DDBJ whole genome shotgun (WGS) entry which is preliminary data.</text>
</comment>